<organism evidence="1 2">
    <name type="scientific">Allosphingosinicella flava</name>
    <dbReference type="NCBI Taxonomy" id="2771430"/>
    <lineage>
        <taxon>Bacteria</taxon>
        <taxon>Pseudomonadati</taxon>
        <taxon>Pseudomonadota</taxon>
        <taxon>Alphaproteobacteria</taxon>
        <taxon>Sphingomonadales</taxon>
        <taxon>Sphingomonadaceae</taxon>
        <taxon>Allosphingosinicella</taxon>
    </lineage>
</organism>
<evidence type="ECO:0000313" key="1">
    <source>
        <dbReference type="EMBL" id="QPQ56088.1"/>
    </source>
</evidence>
<dbReference type="AlphaFoldDB" id="A0A7T2GM67"/>
<dbReference type="Proteomes" id="UP000594873">
    <property type="component" value="Chromosome"/>
</dbReference>
<keyword evidence="2" id="KW-1185">Reference proteome</keyword>
<evidence type="ECO:0008006" key="3">
    <source>
        <dbReference type="Google" id="ProtNLM"/>
    </source>
</evidence>
<gene>
    <name evidence="1" type="ORF">IC614_05830</name>
</gene>
<name>A0A7T2GM67_9SPHN</name>
<sequence length="179" mass="19739">MADEVVKIAPGKGRLRQVRSVRRDGWTPKKRKIFLDHLAAVCNVAKAAEAAGMTDNSAFALRRRDPDFAEQWQAAMMAGYAQLETMLVERAMKGPLTLEGKRNDDEEGEAEDVPPPPDIQAMDTALALNLLRHQLGTIQGKMRAAGVKPRKASNEELTEAILAKLKILKARRARKADGQ</sequence>
<dbReference type="RefSeq" id="WP_200972948.1">
    <property type="nucleotide sequence ID" value="NZ_CP065592.1"/>
</dbReference>
<accession>A0A7T2GM67</accession>
<protein>
    <recommendedName>
        <fullName evidence="3">Terminase</fullName>
    </recommendedName>
</protein>
<reference evidence="1 2" key="1">
    <citation type="submission" date="2020-11" db="EMBL/GenBank/DDBJ databases">
        <title>Genome seq and assembly of Sphingosinicella sp.</title>
        <authorList>
            <person name="Chhetri G."/>
        </authorList>
    </citation>
    <scope>NUCLEOTIDE SEQUENCE [LARGE SCALE GENOMIC DNA]</scope>
    <source>
        <strain evidence="1 2">UDD2</strain>
    </source>
</reference>
<proteinExistence type="predicted"/>
<evidence type="ECO:0000313" key="2">
    <source>
        <dbReference type="Proteomes" id="UP000594873"/>
    </source>
</evidence>
<dbReference type="KEGG" id="sflv:IC614_05830"/>
<dbReference type="EMBL" id="CP065592">
    <property type="protein sequence ID" value="QPQ56088.1"/>
    <property type="molecule type" value="Genomic_DNA"/>
</dbReference>